<organism evidence="2 3">
    <name type="scientific">Allokutzneria multivorans</name>
    <dbReference type="NCBI Taxonomy" id="1142134"/>
    <lineage>
        <taxon>Bacteria</taxon>
        <taxon>Bacillati</taxon>
        <taxon>Actinomycetota</taxon>
        <taxon>Actinomycetes</taxon>
        <taxon>Pseudonocardiales</taxon>
        <taxon>Pseudonocardiaceae</taxon>
        <taxon>Allokutzneria</taxon>
    </lineage>
</organism>
<name>A0ABP7R3N7_9PSEU</name>
<reference evidence="3" key="1">
    <citation type="journal article" date="2019" name="Int. J. Syst. Evol. Microbiol.">
        <title>The Global Catalogue of Microorganisms (GCM) 10K type strain sequencing project: providing services to taxonomists for standard genome sequencing and annotation.</title>
        <authorList>
            <consortium name="The Broad Institute Genomics Platform"/>
            <consortium name="The Broad Institute Genome Sequencing Center for Infectious Disease"/>
            <person name="Wu L."/>
            <person name="Ma J."/>
        </authorList>
    </citation>
    <scope>NUCLEOTIDE SEQUENCE [LARGE SCALE GENOMIC DNA]</scope>
    <source>
        <strain evidence="3">JCM 17342</strain>
    </source>
</reference>
<gene>
    <name evidence="2" type="ORF">GCM10022247_08870</name>
</gene>
<dbReference type="InterPro" id="IPR024344">
    <property type="entry name" value="MDMPI_metal-binding"/>
</dbReference>
<dbReference type="SUPFAM" id="SSF109854">
    <property type="entry name" value="DinB/YfiT-like putative metalloenzymes"/>
    <property type="match status" value="1"/>
</dbReference>
<keyword evidence="3" id="KW-1185">Reference proteome</keyword>
<feature type="domain" description="Mycothiol-dependent maleylpyruvate isomerase metal-binding" evidence="1">
    <location>
        <begin position="11"/>
        <end position="103"/>
    </location>
</feature>
<dbReference type="NCBIfam" id="TIGR03083">
    <property type="entry name" value="maleylpyruvate isomerase family mycothiol-dependent enzyme"/>
    <property type="match status" value="1"/>
</dbReference>
<sequence length="222" mass="24913">MLMYDVIYSGARQRITAIARTLDDEQLGRAVAACPEWTVRALIAHLCGVAHDAATGRLDGAPGTEWTERHVGERLDRPVEENLAEWAGFSEKLERGLRSKKAQLQLVHDITQHEADLRSALGLERLPEAAWRPMLEHIGGAVGHYHEQPWALVVRADGSEWRIGDGEPAATVEAEPFELWRGFFGRRSPEQMRAWAWDRTPDAEHLDAILVFPARSDALVEN</sequence>
<dbReference type="Proteomes" id="UP001501747">
    <property type="component" value="Unassembled WGS sequence"/>
</dbReference>
<accession>A0ABP7R3N7</accession>
<evidence type="ECO:0000313" key="2">
    <source>
        <dbReference type="EMBL" id="GAA3992014.1"/>
    </source>
</evidence>
<dbReference type="EMBL" id="BAABAL010000005">
    <property type="protein sequence ID" value="GAA3992014.1"/>
    <property type="molecule type" value="Genomic_DNA"/>
</dbReference>
<proteinExistence type="predicted"/>
<dbReference type="Gene3D" id="1.20.120.450">
    <property type="entry name" value="dinb family like domain"/>
    <property type="match status" value="1"/>
</dbReference>
<evidence type="ECO:0000259" key="1">
    <source>
        <dbReference type="Pfam" id="PF11716"/>
    </source>
</evidence>
<comment type="caution">
    <text evidence="2">The sequence shown here is derived from an EMBL/GenBank/DDBJ whole genome shotgun (WGS) entry which is preliminary data.</text>
</comment>
<dbReference type="InterPro" id="IPR017517">
    <property type="entry name" value="Maleyloyr_isom"/>
</dbReference>
<evidence type="ECO:0000313" key="3">
    <source>
        <dbReference type="Proteomes" id="UP001501747"/>
    </source>
</evidence>
<dbReference type="Pfam" id="PF11716">
    <property type="entry name" value="MDMPI_N"/>
    <property type="match status" value="1"/>
</dbReference>
<protein>
    <recommendedName>
        <fullName evidence="1">Mycothiol-dependent maleylpyruvate isomerase metal-binding domain-containing protein</fullName>
    </recommendedName>
</protein>
<dbReference type="InterPro" id="IPR034660">
    <property type="entry name" value="DinB/YfiT-like"/>
</dbReference>